<evidence type="ECO:0000313" key="2">
    <source>
        <dbReference type="Proteomes" id="UP000319103"/>
    </source>
</evidence>
<reference evidence="1 2" key="1">
    <citation type="submission" date="2019-06" db="EMBL/GenBank/DDBJ databases">
        <title>Description of Kitasatospora acidophila sp. nov. isolated from pine grove soil, and reclassification of Streptomyces novaecaesareae to Kitasatospora novaeceasareae comb. nov.</title>
        <authorList>
            <person name="Kim M.J."/>
        </authorList>
    </citation>
    <scope>NUCLEOTIDE SEQUENCE [LARGE SCALE GENOMIC DNA]</scope>
    <source>
        <strain evidence="1 2">MMS16-CNU292</strain>
    </source>
</reference>
<organism evidence="1 2">
    <name type="scientific">Kitasatospora acidiphila</name>
    <dbReference type="NCBI Taxonomy" id="2567942"/>
    <lineage>
        <taxon>Bacteria</taxon>
        <taxon>Bacillati</taxon>
        <taxon>Actinomycetota</taxon>
        <taxon>Actinomycetes</taxon>
        <taxon>Kitasatosporales</taxon>
        <taxon>Streptomycetaceae</taxon>
        <taxon>Kitasatospora</taxon>
    </lineage>
</organism>
<name>A0A540W6D7_9ACTN</name>
<gene>
    <name evidence="1" type="ORF">E6W39_18855</name>
</gene>
<dbReference type="AlphaFoldDB" id="A0A540W6D7"/>
<dbReference type="Proteomes" id="UP000319103">
    <property type="component" value="Unassembled WGS sequence"/>
</dbReference>
<sequence length="83" mass="9489">MQRIKWDAQKYGGYCGSLGRFEFFEINLSDKYDDSRPWRLLPKSNMVPGGILGFETIDAAKEHAEQAMTAFLNAIGAQWKDEQ</sequence>
<keyword evidence="2" id="KW-1185">Reference proteome</keyword>
<proteinExistence type="predicted"/>
<comment type="caution">
    <text evidence="1">The sequence shown here is derived from an EMBL/GenBank/DDBJ whole genome shotgun (WGS) entry which is preliminary data.</text>
</comment>
<accession>A0A540W6D7</accession>
<evidence type="ECO:0000313" key="1">
    <source>
        <dbReference type="EMBL" id="TQF03914.1"/>
    </source>
</evidence>
<dbReference type="EMBL" id="VIGB01000003">
    <property type="protein sequence ID" value="TQF03914.1"/>
    <property type="molecule type" value="Genomic_DNA"/>
</dbReference>
<protein>
    <submittedName>
        <fullName evidence="1">Uncharacterized protein</fullName>
    </submittedName>
</protein>
<dbReference type="RefSeq" id="WP_141634514.1">
    <property type="nucleotide sequence ID" value="NZ_VIGB01000003.1"/>
</dbReference>